<dbReference type="Gene3D" id="3.10.10.10">
    <property type="entry name" value="HIV Type 1 Reverse Transcriptase, subunit A, domain 1"/>
    <property type="match status" value="1"/>
</dbReference>
<feature type="domain" description="Reverse transcriptase" evidence="2">
    <location>
        <begin position="609"/>
        <end position="664"/>
    </location>
</feature>
<feature type="compositionally biased region" description="Polar residues" evidence="1">
    <location>
        <begin position="274"/>
        <end position="287"/>
    </location>
</feature>
<dbReference type="InterPro" id="IPR043128">
    <property type="entry name" value="Rev_trsase/Diguanyl_cyclase"/>
</dbReference>
<dbReference type="Proteomes" id="UP000694864">
    <property type="component" value="Unplaced"/>
</dbReference>
<feature type="compositionally biased region" description="Low complexity" evidence="1">
    <location>
        <begin position="216"/>
        <end position="230"/>
    </location>
</feature>
<dbReference type="Gene3D" id="2.40.70.10">
    <property type="entry name" value="Acid Proteases"/>
    <property type="match status" value="1"/>
</dbReference>
<dbReference type="InterPro" id="IPR043502">
    <property type="entry name" value="DNA/RNA_pol_sf"/>
</dbReference>
<dbReference type="InterPro" id="IPR000477">
    <property type="entry name" value="RT_dom"/>
</dbReference>
<dbReference type="SUPFAM" id="SSF56672">
    <property type="entry name" value="DNA/RNA polymerases"/>
    <property type="match status" value="1"/>
</dbReference>
<dbReference type="CDD" id="cd00303">
    <property type="entry name" value="retropepsin_like"/>
    <property type="match status" value="1"/>
</dbReference>
<protein>
    <submittedName>
        <fullName evidence="4">Uncharacterized protein LOC104773362</fullName>
    </submittedName>
</protein>
<dbReference type="Pfam" id="PF08284">
    <property type="entry name" value="RVP_2"/>
    <property type="match status" value="1"/>
</dbReference>
<reference evidence="3" key="1">
    <citation type="journal article" date="2014" name="Nat. Commun.">
        <title>The emerging biofuel crop Camelina sativa retains a highly undifferentiated hexaploid genome structure.</title>
        <authorList>
            <person name="Kagale S."/>
            <person name="Koh C."/>
            <person name="Nixon J."/>
            <person name="Bollina V."/>
            <person name="Clarke W.E."/>
            <person name="Tuteja R."/>
            <person name="Spillane C."/>
            <person name="Robinson S.J."/>
            <person name="Links M.G."/>
            <person name="Clarke C."/>
            <person name="Higgins E.E."/>
            <person name="Huebert T."/>
            <person name="Sharpe A.G."/>
            <person name="Parkin I.A."/>
        </authorList>
    </citation>
    <scope>NUCLEOTIDE SEQUENCE [LARGE SCALE GENOMIC DNA]</scope>
    <source>
        <strain evidence="3">cv. DH55</strain>
    </source>
</reference>
<reference evidence="4" key="2">
    <citation type="submission" date="2025-08" db="UniProtKB">
        <authorList>
            <consortium name="RefSeq"/>
        </authorList>
    </citation>
    <scope>IDENTIFICATION</scope>
    <source>
        <tissue evidence="4">Leaf</tissue>
    </source>
</reference>
<gene>
    <name evidence="4" type="primary">LOC104773362</name>
</gene>
<dbReference type="Pfam" id="PF00078">
    <property type="entry name" value="RVT_1"/>
    <property type="match status" value="1"/>
</dbReference>
<dbReference type="PANTHER" id="PTHR24559:SF450">
    <property type="entry name" value="RNA-DIRECTED DNA POLYMERASE HOMOLOG"/>
    <property type="match status" value="1"/>
</dbReference>
<evidence type="ECO:0000256" key="1">
    <source>
        <dbReference type="SAM" id="MobiDB-lite"/>
    </source>
</evidence>
<evidence type="ECO:0000313" key="3">
    <source>
        <dbReference type="Proteomes" id="UP000694864"/>
    </source>
</evidence>
<feature type="compositionally biased region" description="Polar residues" evidence="1">
    <location>
        <begin position="241"/>
        <end position="267"/>
    </location>
</feature>
<dbReference type="RefSeq" id="XP_010496259.1">
    <property type="nucleotide sequence ID" value="XM_010497957.1"/>
</dbReference>
<name>A0ABM0Y6E6_CAMSA</name>
<dbReference type="InterPro" id="IPR021109">
    <property type="entry name" value="Peptidase_aspartic_dom_sf"/>
</dbReference>
<accession>A0ABM0Y6E6</accession>
<feature type="region of interest" description="Disordered" evidence="1">
    <location>
        <begin position="212"/>
        <end position="290"/>
    </location>
</feature>
<dbReference type="InterPro" id="IPR053134">
    <property type="entry name" value="RNA-dir_DNA_polymerase"/>
</dbReference>
<dbReference type="CDD" id="cd01647">
    <property type="entry name" value="RT_LTR"/>
    <property type="match status" value="1"/>
</dbReference>
<keyword evidence="3" id="KW-1185">Reference proteome</keyword>
<evidence type="ECO:0000313" key="4">
    <source>
        <dbReference type="RefSeq" id="XP_010496259.1"/>
    </source>
</evidence>
<evidence type="ECO:0000259" key="2">
    <source>
        <dbReference type="Pfam" id="PF00078"/>
    </source>
</evidence>
<organism evidence="3 4">
    <name type="scientific">Camelina sativa</name>
    <name type="common">False flax</name>
    <name type="synonym">Myagrum sativum</name>
    <dbReference type="NCBI Taxonomy" id="90675"/>
    <lineage>
        <taxon>Eukaryota</taxon>
        <taxon>Viridiplantae</taxon>
        <taxon>Streptophyta</taxon>
        <taxon>Embryophyta</taxon>
        <taxon>Tracheophyta</taxon>
        <taxon>Spermatophyta</taxon>
        <taxon>Magnoliopsida</taxon>
        <taxon>eudicotyledons</taxon>
        <taxon>Gunneridae</taxon>
        <taxon>Pentapetalae</taxon>
        <taxon>rosids</taxon>
        <taxon>malvids</taxon>
        <taxon>Brassicales</taxon>
        <taxon>Brassicaceae</taxon>
        <taxon>Camelineae</taxon>
        <taxon>Camelina</taxon>
    </lineage>
</organism>
<sequence>MEKLDVMEKQMGKLDALEIIQKRLFGEEKRSWVNEGDTQPSEDNANTTNVVHRLFTHTQTPTTALQETKIDVPEKNDPLTRKIKIPLFDGENAEVWVQRVEQYFEMEEFSEEEKLKAVRMCFDGEALIWYCWERDRNPFSGWEQMKERVLDDFSVSDDLTEGERLLLLRQDDTTGVTAKNLSLWRQTLRRAGVKMFEPRNLKKMMSLSRKVEDWSGETSSEISSGSNNGTLTRSGGERLITRSSQHSSGGQRLNEGVISSTQKSNNTLDKHTTSSRQAVNPKPSQIITGEGRRFPYRRLTDSKANDRRAKGLCFRCDERFHAGHWCRMKELQVMVVSEELGDAECFYDVEEEAFDAVTGDVAECAVLSLGSAAGISSPRTMKLRGSIKTEEVTILIDSGASHNFISCHVVRRVGLMLRGTQEYGNWMGTGIVVHGIGVCQDVRLAIPGYNLEGEGLMVEYHELRKEDKEVACPNEFHQLLEEFKDVFEEPKGLPPSRGKEHSIKLKIDTKPVNVRPFRYPHAQKEEIEKQISNMLTARIMRESGSPFSSLVLLVKKKDGSWRFCVDYRALNKATIPDSYPIPMIDQLLDEFQGALIFSKLDLRPFLWKFVLVFFDDILIYRKSILEHQEHLKTVLRVLQQHQLFANHKKCQFGSQQVEYLGHVISADGVAADPNKIRAMTEWEEPSNIKR</sequence>
<dbReference type="PANTHER" id="PTHR24559">
    <property type="entry name" value="TRANSPOSON TY3-I GAG-POL POLYPROTEIN"/>
    <property type="match status" value="1"/>
</dbReference>
<dbReference type="GeneID" id="104773362"/>
<dbReference type="Gene3D" id="3.30.70.270">
    <property type="match status" value="1"/>
</dbReference>
<proteinExistence type="predicted"/>